<feature type="compositionally biased region" description="Low complexity" evidence="1">
    <location>
        <begin position="231"/>
        <end position="255"/>
    </location>
</feature>
<evidence type="ECO:0000259" key="2">
    <source>
        <dbReference type="Pfam" id="PF21722"/>
    </source>
</evidence>
<gene>
    <name evidence="3" type="ORF">SAMN02745194_03145</name>
</gene>
<dbReference type="OrthoDB" id="7285288at2"/>
<feature type="domain" description="Glycine-rich" evidence="2">
    <location>
        <begin position="93"/>
        <end position="280"/>
    </location>
</feature>
<feature type="region of interest" description="Disordered" evidence="1">
    <location>
        <begin position="226"/>
        <end position="270"/>
    </location>
</feature>
<dbReference type="InterPro" id="IPR049304">
    <property type="entry name" value="Gly_rich_dom"/>
</dbReference>
<accession>A0A1M6LE44</accession>
<proteinExistence type="predicted"/>
<dbReference type="AlphaFoldDB" id="A0A1M6LE44"/>
<organism evidence="3 4">
    <name type="scientific">Muricoccus roseus</name>
    <dbReference type="NCBI Taxonomy" id="198092"/>
    <lineage>
        <taxon>Bacteria</taxon>
        <taxon>Pseudomonadati</taxon>
        <taxon>Pseudomonadota</taxon>
        <taxon>Alphaproteobacteria</taxon>
        <taxon>Acetobacterales</taxon>
        <taxon>Roseomonadaceae</taxon>
        <taxon>Muricoccus</taxon>
    </lineage>
</organism>
<reference evidence="3 4" key="1">
    <citation type="submission" date="2016-11" db="EMBL/GenBank/DDBJ databases">
        <authorList>
            <person name="Jaros S."/>
            <person name="Januszkiewicz K."/>
            <person name="Wedrychowicz H."/>
        </authorList>
    </citation>
    <scope>NUCLEOTIDE SEQUENCE [LARGE SCALE GENOMIC DNA]</scope>
    <source>
        <strain evidence="3 4">DSM 14916</strain>
    </source>
</reference>
<dbReference type="STRING" id="198092.SAMN02745194_03145"/>
<name>A0A1M6LE44_9PROT</name>
<dbReference type="RefSeq" id="WP_073136373.1">
    <property type="nucleotide sequence ID" value="NZ_FQZF01000018.1"/>
</dbReference>
<feature type="compositionally biased region" description="Gly residues" evidence="1">
    <location>
        <begin position="256"/>
        <end position="270"/>
    </location>
</feature>
<evidence type="ECO:0000313" key="3">
    <source>
        <dbReference type="EMBL" id="SHJ69474.1"/>
    </source>
</evidence>
<protein>
    <recommendedName>
        <fullName evidence="2">Glycine-rich domain-containing protein</fullName>
    </recommendedName>
</protein>
<evidence type="ECO:0000256" key="1">
    <source>
        <dbReference type="SAM" id="MobiDB-lite"/>
    </source>
</evidence>
<dbReference type="EMBL" id="FQZF01000018">
    <property type="protein sequence ID" value="SHJ69474.1"/>
    <property type="molecule type" value="Genomic_DNA"/>
</dbReference>
<keyword evidence="4" id="KW-1185">Reference proteome</keyword>
<dbReference type="Proteomes" id="UP000184387">
    <property type="component" value="Unassembled WGS sequence"/>
</dbReference>
<evidence type="ECO:0000313" key="4">
    <source>
        <dbReference type="Proteomes" id="UP000184387"/>
    </source>
</evidence>
<sequence length="280" mass="25236">MRLIANGTQVGILPAVAAPVGTPGYGTNGNPAAGQEATILDADVVNIVLAELMAVLQAVGIAPDNTGADKTQLLQALRSLMGRQMVVYASSGSWTVPAGVTRMRFRIWGGGGGGGGSANANSAGAGGGGAGFTEGWVAVTPGQVLSIQVGAGGAGGVPGAAGGAGGVSLVAGIASANPGAGGAGGNGAIGGPGGAGGTAAGGTFNQVGQGAGTGFVTGDGGVLSGGGGASFGSSPPGGAASSATVPQNGSPAAMPGAGGPGGVAGGGGGNGAPGLVIVEW</sequence>
<dbReference type="Pfam" id="PF21722">
    <property type="entry name" value="Gly_rich_2"/>
    <property type="match status" value="1"/>
</dbReference>